<dbReference type="Proteomes" id="UP000029734">
    <property type="component" value="Unassembled WGS sequence"/>
</dbReference>
<sequence>MQASIQPDFTWSKNHIFAGGAQNIVLLVEWRGAPSAELGSKKNHKTAAREIELRLWLEPHIVLTRMYGSRALDGGDDRSVLLPLGKIQTGQRKYIALEFALKPAHAGKHDVVWLHWQFKQPYGERICELPMQKLSLEYSHHTSVLQESCSFHVEKHLELLRTEEVLEEADLLRSKEKQGEARELVRRHADKLLLLAVRTGDRLLTREAESLYRRSELTPLPNQLAEDQDIRTECI</sequence>
<keyword evidence="2" id="KW-1185">Reference proteome</keyword>
<dbReference type="eggNOG" id="ENOG5030I1E">
    <property type="taxonomic scope" value="Bacteria"/>
</dbReference>
<dbReference type="AlphaFoldDB" id="A0A098MCB7"/>
<gene>
    <name evidence="1" type="ORF">PWYN_07415</name>
</gene>
<dbReference type="STRING" id="268407.PWYN_07415"/>
<accession>A0A098MCB7</accession>
<protein>
    <submittedName>
        <fullName evidence="1">Uncharacterized protein</fullName>
    </submittedName>
</protein>
<organism evidence="1 2">
    <name type="scientific">Paenibacillus wynnii</name>
    <dbReference type="NCBI Taxonomy" id="268407"/>
    <lineage>
        <taxon>Bacteria</taxon>
        <taxon>Bacillati</taxon>
        <taxon>Bacillota</taxon>
        <taxon>Bacilli</taxon>
        <taxon>Bacillales</taxon>
        <taxon>Paenibacillaceae</taxon>
        <taxon>Paenibacillus</taxon>
    </lineage>
</organism>
<reference evidence="1 2" key="2">
    <citation type="submission" date="2014-10" db="EMBL/GenBank/DDBJ databases">
        <title>Comparative genomics of the Paenibacillus odorifer group.</title>
        <authorList>
            <person name="Tsai Y.-C."/>
            <person name="Martin N."/>
            <person name="Korlach J."/>
            <person name="Wiedmann M."/>
        </authorList>
    </citation>
    <scope>NUCLEOTIDE SEQUENCE [LARGE SCALE GENOMIC DNA]</scope>
    <source>
        <strain evidence="1 2">DSM 18334</strain>
    </source>
</reference>
<reference evidence="1 2" key="1">
    <citation type="submission" date="2014-08" db="EMBL/GenBank/DDBJ databases">
        <authorList>
            <person name="den Bakker H.C."/>
        </authorList>
    </citation>
    <scope>NUCLEOTIDE SEQUENCE [LARGE SCALE GENOMIC DNA]</scope>
    <source>
        <strain evidence="1 2">DSM 18334</strain>
    </source>
</reference>
<dbReference type="EMBL" id="JQCR01000002">
    <property type="protein sequence ID" value="KGE19197.1"/>
    <property type="molecule type" value="Genomic_DNA"/>
</dbReference>
<evidence type="ECO:0000313" key="2">
    <source>
        <dbReference type="Proteomes" id="UP000029734"/>
    </source>
</evidence>
<proteinExistence type="predicted"/>
<comment type="caution">
    <text evidence="1">The sequence shown here is derived from an EMBL/GenBank/DDBJ whole genome shotgun (WGS) entry which is preliminary data.</text>
</comment>
<dbReference type="RefSeq" id="WP_036649899.1">
    <property type="nucleotide sequence ID" value="NZ_JQCR01000002.1"/>
</dbReference>
<evidence type="ECO:0000313" key="1">
    <source>
        <dbReference type="EMBL" id="KGE19197.1"/>
    </source>
</evidence>
<dbReference type="OrthoDB" id="2632905at2"/>
<name>A0A098MCB7_9BACL</name>